<evidence type="ECO:0000313" key="2">
    <source>
        <dbReference type="Proteomes" id="UP001295444"/>
    </source>
</evidence>
<gene>
    <name evidence="1" type="ORF">PECUL_23A002239</name>
</gene>
<sequence length="128" mass="13833">MAAEQAPPSECIQTYITKSGHSCWTSPQMPDYTSSFMLSALADIEVPVEGCDTRSKISGDLATTSTAPVCTVGPEVFLHTDGLQVWTPAAEPGLAEPTLCFASKWNWLTYELDSHWLVLIPPNGFPTA</sequence>
<protein>
    <submittedName>
        <fullName evidence="1">Uncharacterized protein</fullName>
    </submittedName>
</protein>
<reference evidence="1" key="1">
    <citation type="submission" date="2022-03" db="EMBL/GenBank/DDBJ databases">
        <authorList>
            <person name="Alioto T."/>
            <person name="Alioto T."/>
            <person name="Gomez Garrido J."/>
        </authorList>
    </citation>
    <scope>NUCLEOTIDE SEQUENCE</scope>
</reference>
<accession>A0AAD1TE53</accession>
<evidence type="ECO:0000313" key="1">
    <source>
        <dbReference type="EMBL" id="CAH2324371.1"/>
    </source>
</evidence>
<name>A0AAD1TE53_PELCU</name>
<organism evidence="1 2">
    <name type="scientific">Pelobates cultripes</name>
    <name type="common">Western spadefoot toad</name>
    <dbReference type="NCBI Taxonomy" id="61616"/>
    <lineage>
        <taxon>Eukaryota</taxon>
        <taxon>Metazoa</taxon>
        <taxon>Chordata</taxon>
        <taxon>Craniata</taxon>
        <taxon>Vertebrata</taxon>
        <taxon>Euteleostomi</taxon>
        <taxon>Amphibia</taxon>
        <taxon>Batrachia</taxon>
        <taxon>Anura</taxon>
        <taxon>Pelobatoidea</taxon>
        <taxon>Pelobatidae</taxon>
        <taxon>Pelobates</taxon>
    </lineage>
</organism>
<proteinExistence type="predicted"/>
<dbReference type="Proteomes" id="UP001295444">
    <property type="component" value="Chromosome 12"/>
</dbReference>
<dbReference type="EMBL" id="OW240923">
    <property type="protein sequence ID" value="CAH2324371.1"/>
    <property type="molecule type" value="Genomic_DNA"/>
</dbReference>
<keyword evidence="2" id="KW-1185">Reference proteome</keyword>
<dbReference type="AlphaFoldDB" id="A0AAD1TE53"/>